<dbReference type="OrthoDB" id="1666656at2759"/>
<evidence type="ECO:0000313" key="2">
    <source>
        <dbReference type="EMBL" id="KAF6168395.1"/>
    </source>
</evidence>
<dbReference type="Proteomes" id="UP000541444">
    <property type="component" value="Unassembled WGS sequence"/>
</dbReference>
<evidence type="ECO:0000313" key="3">
    <source>
        <dbReference type="Proteomes" id="UP000541444"/>
    </source>
</evidence>
<proteinExistence type="predicted"/>
<dbReference type="Gene3D" id="3.20.20.80">
    <property type="entry name" value="Glycosidases"/>
    <property type="match status" value="1"/>
</dbReference>
<reference evidence="2 3" key="1">
    <citation type="journal article" date="2020" name="IScience">
        <title>Genome Sequencing of the Endangered Kingdonia uniflora (Circaeasteraceae, Ranunculales) Reveals Potential Mechanisms of Evolutionary Specialization.</title>
        <authorList>
            <person name="Sun Y."/>
            <person name="Deng T."/>
            <person name="Zhang A."/>
            <person name="Moore M.J."/>
            <person name="Landis J.B."/>
            <person name="Lin N."/>
            <person name="Zhang H."/>
            <person name="Zhang X."/>
            <person name="Huang J."/>
            <person name="Zhang X."/>
            <person name="Sun H."/>
            <person name="Wang H."/>
        </authorList>
    </citation>
    <scope>NUCLEOTIDE SEQUENCE [LARGE SCALE GENOMIC DNA]</scope>
    <source>
        <strain evidence="2">TB1705</strain>
        <tissue evidence="2">Leaf</tissue>
    </source>
</reference>
<dbReference type="EMBL" id="JACGCM010000697">
    <property type="protein sequence ID" value="KAF6168395.1"/>
    <property type="molecule type" value="Genomic_DNA"/>
</dbReference>
<organism evidence="2 3">
    <name type="scientific">Kingdonia uniflora</name>
    <dbReference type="NCBI Taxonomy" id="39325"/>
    <lineage>
        <taxon>Eukaryota</taxon>
        <taxon>Viridiplantae</taxon>
        <taxon>Streptophyta</taxon>
        <taxon>Embryophyta</taxon>
        <taxon>Tracheophyta</taxon>
        <taxon>Spermatophyta</taxon>
        <taxon>Magnoliopsida</taxon>
        <taxon>Ranunculales</taxon>
        <taxon>Circaeasteraceae</taxon>
        <taxon>Kingdonia</taxon>
    </lineage>
</organism>
<accession>A0A7J7NMI5</accession>
<dbReference type="PANTHER" id="PTHR12872:SF1">
    <property type="entry name" value="ALPHA-N-ACETYLGLUCOSAMINIDASE"/>
    <property type="match status" value="1"/>
</dbReference>
<evidence type="ECO:0000259" key="1">
    <source>
        <dbReference type="Pfam" id="PF05089"/>
    </source>
</evidence>
<keyword evidence="3" id="KW-1185">Reference proteome</keyword>
<protein>
    <recommendedName>
        <fullName evidence="1">Alpha-N-acetylglucosaminidase tim-barrel domain-containing protein</fullName>
    </recommendedName>
</protein>
<name>A0A7J7NMI5_9MAGN</name>
<dbReference type="Pfam" id="PF05089">
    <property type="entry name" value="NAGLU"/>
    <property type="match status" value="1"/>
</dbReference>
<dbReference type="PANTHER" id="PTHR12872">
    <property type="entry name" value="ALPHA-N-ACETYLGLUCOSAMINIDASE"/>
    <property type="match status" value="1"/>
</dbReference>
<dbReference type="InterPro" id="IPR024733">
    <property type="entry name" value="NAGLU_tim-barrel"/>
</dbReference>
<comment type="caution">
    <text evidence="2">The sequence shown here is derived from an EMBL/GenBank/DDBJ whole genome shotgun (WGS) entry which is preliminary data.</text>
</comment>
<dbReference type="AlphaFoldDB" id="A0A7J7NMI5"/>
<dbReference type="InterPro" id="IPR007781">
    <property type="entry name" value="NAGLU"/>
</dbReference>
<sequence length="151" mass="17093">MAFRSGNLPCAFLDEWHEASFTTKQMWFPATWGEANFSSDQLAGRGTKLHDEVFEINLHCEILLIVPVLPSFSGNVPAALKNIYPSANITRLGEWNTVNADPRWCCTYLLDPSDRLFVEIGEAFIRQQIKDANSETAYAIDATWNRFAYPS</sequence>
<gene>
    <name evidence="2" type="ORF">GIB67_018235</name>
</gene>
<feature type="domain" description="Alpha-N-acetylglucosaminidase tim-barrel" evidence="1">
    <location>
        <begin position="61"/>
        <end position="142"/>
    </location>
</feature>